<sequence length="320" mass="33463">MIHRPVSRSAAVLGVAALLPLGLVACDSDSSSSANPDAEFSGESITLAAVPSEESTTLESAYGNIADLLEKQLGVEVTFQNANDYAAVIEGQRAGQIDMASYGPFSYVIASDSGVKVEPIATLANAADEEPSYTSQLHVPAGSDIKGLEDLRGKNVCFVDAASTSGYLVPSYGLLGLGIDPEKDLTPVMAGGHDASLLSLDGGNCDAAFAQDTQLGVLEETGQIKPGSVEVVWQSDPIPSSPLTANTDTMSAELVEAVKKELLENGNKEKLTELGICDSVEDCVLPDDSEWGYLPVTDENFDVIREICEVTQADACNQVG</sequence>
<gene>
    <name evidence="4" type="ORF">CDOO_06625</name>
</gene>
<dbReference type="SUPFAM" id="SSF53850">
    <property type="entry name" value="Periplasmic binding protein-like II"/>
    <property type="match status" value="1"/>
</dbReference>
<dbReference type="PANTHER" id="PTHR35841">
    <property type="entry name" value="PHOSPHONATES-BINDING PERIPLASMIC PROTEIN"/>
    <property type="match status" value="1"/>
</dbReference>
<dbReference type="PROSITE" id="PS51257">
    <property type="entry name" value="PROKAR_LIPOPROTEIN"/>
    <property type="match status" value="1"/>
</dbReference>
<feature type="signal peptide" evidence="3">
    <location>
        <begin position="1"/>
        <end position="25"/>
    </location>
</feature>
<evidence type="ECO:0000256" key="1">
    <source>
        <dbReference type="ARBA" id="ARBA00007162"/>
    </source>
</evidence>
<reference evidence="4 5" key="1">
    <citation type="submission" date="2013-09" db="EMBL/GenBank/DDBJ databases">
        <title>Complete genome sequence of Corynebacterium doosanense CAU 212(T) (=DSM 45436(T)), isolated from activated sludge.</title>
        <authorList>
            <person name="Schaffert L."/>
            <person name="Albersmeier A."/>
            <person name="Kalinowski J."/>
            <person name="Ruckert C."/>
        </authorList>
    </citation>
    <scope>NUCLEOTIDE SEQUENCE [LARGE SCALE GENOMIC DNA]</scope>
    <source>
        <strain evidence="4 5">CAU 212</strain>
    </source>
</reference>
<proteinExistence type="inferred from homology"/>
<name>A0A097IFP6_9CORY</name>
<dbReference type="STRING" id="558173.CDOO_06625"/>
<evidence type="ECO:0000256" key="2">
    <source>
        <dbReference type="ARBA" id="ARBA00022729"/>
    </source>
</evidence>
<dbReference type="eggNOG" id="COG3221">
    <property type="taxonomic scope" value="Bacteria"/>
</dbReference>
<organism evidence="4 5">
    <name type="scientific">Corynebacterium doosanense CAU 212 = DSM 45436</name>
    <dbReference type="NCBI Taxonomy" id="558173"/>
    <lineage>
        <taxon>Bacteria</taxon>
        <taxon>Bacillati</taxon>
        <taxon>Actinomycetota</taxon>
        <taxon>Actinomycetes</taxon>
        <taxon>Mycobacteriales</taxon>
        <taxon>Corynebacteriaceae</taxon>
        <taxon>Corynebacterium</taxon>
    </lineage>
</organism>
<dbReference type="CDD" id="cd01071">
    <property type="entry name" value="PBP2_PhnD_like"/>
    <property type="match status" value="1"/>
</dbReference>
<dbReference type="NCBIfam" id="TIGR01098">
    <property type="entry name" value="3A0109s03R"/>
    <property type="match status" value="1"/>
</dbReference>
<accession>A0A097IFP6</accession>
<evidence type="ECO:0000313" key="4">
    <source>
        <dbReference type="EMBL" id="AIT60961.1"/>
    </source>
</evidence>
<dbReference type="EMBL" id="CP006764">
    <property type="protein sequence ID" value="AIT60961.1"/>
    <property type="molecule type" value="Genomic_DNA"/>
</dbReference>
<dbReference type="HOGENOM" id="CLU_051472_6_4_11"/>
<dbReference type="AlphaFoldDB" id="A0A097IFP6"/>
<dbReference type="GO" id="GO:0043190">
    <property type="term" value="C:ATP-binding cassette (ABC) transporter complex"/>
    <property type="evidence" value="ECO:0007669"/>
    <property type="project" value="InterPro"/>
</dbReference>
<dbReference type="Pfam" id="PF12974">
    <property type="entry name" value="Phosphonate-bd"/>
    <property type="match status" value="1"/>
</dbReference>
<dbReference type="GO" id="GO:0055085">
    <property type="term" value="P:transmembrane transport"/>
    <property type="evidence" value="ECO:0007669"/>
    <property type="project" value="InterPro"/>
</dbReference>
<dbReference type="KEGG" id="cdo:CDOO_06625"/>
<evidence type="ECO:0000256" key="3">
    <source>
        <dbReference type="SAM" id="SignalP"/>
    </source>
</evidence>
<dbReference type="Proteomes" id="UP000029914">
    <property type="component" value="Chromosome"/>
</dbReference>
<feature type="chain" id="PRO_5038639814" evidence="3">
    <location>
        <begin position="26"/>
        <end position="320"/>
    </location>
</feature>
<dbReference type="Gene3D" id="3.40.190.10">
    <property type="entry name" value="Periplasmic binding protein-like II"/>
    <property type="match status" value="2"/>
</dbReference>
<keyword evidence="2 3" id="KW-0732">Signal</keyword>
<comment type="similarity">
    <text evidence="1">Belongs to the phosphate/phosphite/phosphonate binding protein family.</text>
</comment>
<dbReference type="RefSeq" id="WP_018022516.1">
    <property type="nucleotide sequence ID" value="NZ_AQUX01000008.1"/>
</dbReference>
<evidence type="ECO:0000313" key="5">
    <source>
        <dbReference type="Proteomes" id="UP000029914"/>
    </source>
</evidence>
<protein>
    <submittedName>
        <fullName evidence="4">Phosphate starvation-inducible protein PhoH</fullName>
    </submittedName>
</protein>
<dbReference type="InterPro" id="IPR005770">
    <property type="entry name" value="PhnD"/>
</dbReference>
<dbReference type="PANTHER" id="PTHR35841:SF1">
    <property type="entry name" value="PHOSPHONATES-BINDING PERIPLASMIC PROTEIN"/>
    <property type="match status" value="1"/>
</dbReference>
<keyword evidence="5" id="KW-1185">Reference proteome</keyword>
<dbReference type="OrthoDB" id="9764656at2"/>